<feature type="transmembrane region" description="Helical" evidence="2">
    <location>
        <begin position="631"/>
        <end position="653"/>
    </location>
</feature>
<feature type="transmembrane region" description="Helical" evidence="2">
    <location>
        <begin position="55"/>
        <end position="79"/>
    </location>
</feature>
<keyword evidence="2" id="KW-0472">Membrane</keyword>
<evidence type="ECO:0000313" key="3">
    <source>
        <dbReference type="EMBL" id="KAK4129804.1"/>
    </source>
</evidence>
<feature type="compositionally biased region" description="Polar residues" evidence="1">
    <location>
        <begin position="1"/>
        <end position="11"/>
    </location>
</feature>
<reference evidence="3" key="1">
    <citation type="journal article" date="2023" name="Mol. Phylogenet. Evol.">
        <title>Genome-scale phylogeny and comparative genomics of the fungal order Sordariales.</title>
        <authorList>
            <person name="Hensen N."/>
            <person name="Bonometti L."/>
            <person name="Westerberg I."/>
            <person name="Brannstrom I.O."/>
            <person name="Guillou S."/>
            <person name="Cros-Aarteil S."/>
            <person name="Calhoun S."/>
            <person name="Haridas S."/>
            <person name="Kuo A."/>
            <person name="Mondo S."/>
            <person name="Pangilinan J."/>
            <person name="Riley R."/>
            <person name="LaButti K."/>
            <person name="Andreopoulos B."/>
            <person name="Lipzen A."/>
            <person name="Chen C."/>
            <person name="Yan M."/>
            <person name="Daum C."/>
            <person name="Ng V."/>
            <person name="Clum A."/>
            <person name="Steindorff A."/>
            <person name="Ohm R.A."/>
            <person name="Martin F."/>
            <person name="Silar P."/>
            <person name="Natvig D.O."/>
            <person name="Lalanne C."/>
            <person name="Gautier V."/>
            <person name="Ament-Velasquez S.L."/>
            <person name="Kruys A."/>
            <person name="Hutchinson M.I."/>
            <person name="Powell A.J."/>
            <person name="Barry K."/>
            <person name="Miller A.N."/>
            <person name="Grigoriev I.V."/>
            <person name="Debuchy R."/>
            <person name="Gladieux P."/>
            <person name="Hiltunen Thoren M."/>
            <person name="Johannesson H."/>
        </authorList>
    </citation>
    <scope>NUCLEOTIDE SEQUENCE</scope>
    <source>
        <strain evidence="3">CBS 731.68</strain>
    </source>
</reference>
<comment type="caution">
    <text evidence="3">The sequence shown here is derived from an EMBL/GenBank/DDBJ whole genome shotgun (WGS) entry which is preliminary data.</text>
</comment>
<protein>
    <submittedName>
        <fullName evidence="3">Uncharacterized protein</fullName>
    </submittedName>
</protein>
<sequence length="713" mass="78663">MSLNETPTAVQQHVYHQDGSSGTVGDTKAEFILGDSEVERQEASGRVPEQPPRRYWLRGLVLIFVPSIVTAYYGVIWVHLLHKNPMDEAVKYRTYSGSLIYYSWFIIGVFCLSWSKFGLVGAEASMLCSHFWGAQNLVALLMHSNGTWSSPSGWINALVRREFHRLWCLLAFLSLLPFIALPLSGLVFEITDGYVKTPDAPIVIGRNSTTFNLRYDEISRHGEKDVTNPALSAWLVGSSPAIPGLGVIFSGESVDRSNHSVFSKLPNTLPLNDSISDLFLAPQANRPVSGTAWGLRFKYECSTVRSVSEFTILNQRPASSVIDFPNSSMDDFSPVLELRTPSGDMITVACKSLINRNVQAYVETGKTAPLESSFEKDPLDAIDKYKGNHPGFDAELVFEYAAWQLRMNGLYDDYLLPFNTSVGNAIEGMGSPFQPTDDGRFAVNRTFFTTAGDLSGLSNENVTIRDVSDLLRLPGHWVNGSSDGRMLYVAPPIGVRCVAASDVGTAELDGVTSTFRNFQRVSPDFDKYFQGSLRFGRTAEAILQDQFHQHYISGGLPQVTVGETEDSRRHEVFIDSESLLRSVNLAYALDASNLMYGLSSTYRDEWVEQGLTSSRAGRVLSVASLIPGSGVGYFVLALFCVWAALSATLGLVYGFRKRPADKLDGYSMLRIGADMAPELIENRDFMSGMPYQDSGTMAAMPCNASRQNSVRQV</sequence>
<feature type="transmembrane region" description="Helical" evidence="2">
    <location>
        <begin position="166"/>
        <end position="188"/>
    </location>
</feature>
<reference evidence="3" key="2">
    <citation type="submission" date="2023-05" db="EMBL/GenBank/DDBJ databases">
        <authorList>
            <consortium name="Lawrence Berkeley National Laboratory"/>
            <person name="Steindorff A."/>
            <person name="Hensen N."/>
            <person name="Bonometti L."/>
            <person name="Westerberg I."/>
            <person name="Brannstrom I.O."/>
            <person name="Guillou S."/>
            <person name="Cros-Aarteil S."/>
            <person name="Calhoun S."/>
            <person name="Haridas S."/>
            <person name="Kuo A."/>
            <person name="Mondo S."/>
            <person name="Pangilinan J."/>
            <person name="Riley R."/>
            <person name="Labutti K."/>
            <person name="Andreopoulos B."/>
            <person name="Lipzen A."/>
            <person name="Chen C."/>
            <person name="Yanf M."/>
            <person name="Daum C."/>
            <person name="Ng V."/>
            <person name="Clum A."/>
            <person name="Ohm R."/>
            <person name="Martin F."/>
            <person name="Silar P."/>
            <person name="Natvig D."/>
            <person name="Lalanne C."/>
            <person name="Gautier V."/>
            <person name="Ament-Velasquez S.L."/>
            <person name="Kruys A."/>
            <person name="Hutchinson M.I."/>
            <person name="Powell A.J."/>
            <person name="Barry K."/>
            <person name="Miller A.N."/>
            <person name="Grigoriev I.V."/>
            <person name="Debuchy R."/>
            <person name="Gladieux P."/>
            <person name="Thoren M.H."/>
            <person name="Johannesson H."/>
        </authorList>
    </citation>
    <scope>NUCLEOTIDE SEQUENCE</scope>
    <source>
        <strain evidence="3">CBS 731.68</strain>
    </source>
</reference>
<name>A0AAN6ZA10_9PEZI</name>
<dbReference type="Proteomes" id="UP001302602">
    <property type="component" value="Unassembled WGS sequence"/>
</dbReference>
<keyword evidence="4" id="KW-1185">Reference proteome</keyword>
<gene>
    <name evidence="3" type="ORF">N657DRAFT_630609</name>
</gene>
<keyword evidence="2" id="KW-1133">Transmembrane helix</keyword>
<evidence type="ECO:0000256" key="2">
    <source>
        <dbReference type="SAM" id="Phobius"/>
    </source>
</evidence>
<keyword evidence="2" id="KW-0812">Transmembrane</keyword>
<feature type="region of interest" description="Disordered" evidence="1">
    <location>
        <begin position="1"/>
        <end position="25"/>
    </location>
</feature>
<feature type="transmembrane region" description="Helical" evidence="2">
    <location>
        <begin position="99"/>
        <end position="119"/>
    </location>
</feature>
<accession>A0AAN6ZA10</accession>
<evidence type="ECO:0000313" key="4">
    <source>
        <dbReference type="Proteomes" id="UP001302602"/>
    </source>
</evidence>
<proteinExistence type="predicted"/>
<organism evidence="3 4">
    <name type="scientific">Parathielavia appendiculata</name>
    <dbReference type="NCBI Taxonomy" id="2587402"/>
    <lineage>
        <taxon>Eukaryota</taxon>
        <taxon>Fungi</taxon>
        <taxon>Dikarya</taxon>
        <taxon>Ascomycota</taxon>
        <taxon>Pezizomycotina</taxon>
        <taxon>Sordariomycetes</taxon>
        <taxon>Sordariomycetidae</taxon>
        <taxon>Sordariales</taxon>
        <taxon>Chaetomiaceae</taxon>
        <taxon>Parathielavia</taxon>
    </lineage>
</organism>
<dbReference type="AlphaFoldDB" id="A0AAN6ZA10"/>
<evidence type="ECO:0000256" key="1">
    <source>
        <dbReference type="SAM" id="MobiDB-lite"/>
    </source>
</evidence>
<dbReference type="GeneID" id="87827757"/>
<dbReference type="EMBL" id="MU853223">
    <property type="protein sequence ID" value="KAK4129804.1"/>
    <property type="molecule type" value="Genomic_DNA"/>
</dbReference>
<dbReference type="RefSeq" id="XP_062653575.1">
    <property type="nucleotide sequence ID" value="XM_062790988.1"/>
</dbReference>